<keyword evidence="5" id="KW-0963">Cytoplasm</keyword>
<dbReference type="InterPro" id="IPR023797">
    <property type="entry name" value="RNA3'_phos_cyclase_dom"/>
</dbReference>
<organism evidence="9">
    <name type="scientific">uncultured marine thaumarchaeote KM3_06_C02</name>
    <dbReference type="NCBI Taxonomy" id="1455976"/>
    <lineage>
        <taxon>Archaea</taxon>
        <taxon>Nitrososphaerota</taxon>
        <taxon>environmental samples</taxon>
    </lineage>
</organism>
<evidence type="ECO:0000256" key="5">
    <source>
        <dbReference type="HAMAP-Rule" id="MF_00200"/>
    </source>
</evidence>
<dbReference type="InterPro" id="IPR017770">
    <property type="entry name" value="RNA3'_term_phos_cyc_type_1"/>
</dbReference>
<comment type="subcellular location">
    <subcellularLocation>
        <location evidence="5">Cytoplasm</location>
    </subcellularLocation>
</comment>
<sequence length="349" mass="37871">MNPNNYIIIDGSEGEGGGQILRTSITLSAILQKPVEIINIRSKRNNPGLRPQHVASIKAASSICNAEVDNLAIGSHSIRFKPGRVQSKSLKINVGTAGSITLILQLLIPMASLGGADFDLEITGGTDVRWSPVIDYFKHVVLPSYRIVGIEANIETLRRGYFPRGEGLVKVSIKRSNGVSSINNLTPRKCNVKGISVCSNLPMHVAERQMESAREYLVSKRIPLDESEIYLEKSISPGSSILIFSVGSGGPFLGGDAIGEIGKSAEKVGLQAAKKFTEEYLSGALFDRHVADMIIAPLSVAKEKSSFLVSKLTNHLNTNLRIVSLFNYVNYDIINNVDGSRKIEINPTK</sequence>
<feature type="active site" description="Tele-AMP-histidine intermediate" evidence="5">
    <location>
        <position position="315"/>
    </location>
</feature>
<dbReference type="Gene3D" id="3.30.360.20">
    <property type="entry name" value="RNA 3'-terminal phosphate cyclase, insert domain"/>
    <property type="match status" value="1"/>
</dbReference>
<protein>
    <recommendedName>
        <fullName evidence="2 5">RNA 3'-terminal phosphate cyclase</fullName>
        <shortName evidence="5">RNA cyclase</shortName>
        <shortName evidence="5">RNA-3'-phosphate cyclase</shortName>
        <ecNumber evidence="5 6">6.5.1.4</ecNumber>
    </recommendedName>
</protein>
<dbReference type="GO" id="GO:0006396">
    <property type="term" value="P:RNA processing"/>
    <property type="evidence" value="ECO:0007669"/>
    <property type="project" value="UniProtKB-UniRule"/>
</dbReference>
<dbReference type="EMBL" id="KF900541">
    <property type="protein sequence ID" value="AIE98696.1"/>
    <property type="molecule type" value="Genomic_DNA"/>
</dbReference>
<dbReference type="PIRSF" id="PIRSF005378">
    <property type="entry name" value="RNA3'_term_phos_cycl_euk"/>
    <property type="match status" value="1"/>
</dbReference>
<dbReference type="InterPro" id="IPR000228">
    <property type="entry name" value="RNA3'_term_phos_cyc"/>
</dbReference>
<dbReference type="GO" id="GO:0005524">
    <property type="term" value="F:ATP binding"/>
    <property type="evidence" value="ECO:0007669"/>
    <property type="project" value="UniProtKB-KW"/>
</dbReference>
<dbReference type="InterPro" id="IPR037136">
    <property type="entry name" value="RNA3'_phos_cyclase_dom_sf"/>
</dbReference>
<feature type="binding site" evidence="5">
    <location>
        <position position="105"/>
    </location>
    <ligand>
        <name>ATP</name>
        <dbReference type="ChEBI" id="CHEBI:30616"/>
    </ligand>
</feature>
<dbReference type="NCBIfam" id="TIGR03399">
    <property type="entry name" value="RNA_3prim_cycl"/>
    <property type="match status" value="1"/>
</dbReference>
<dbReference type="PANTHER" id="PTHR11096:SF0">
    <property type="entry name" value="RNA 3'-TERMINAL PHOSPHATE CYCLASE"/>
    <property type="match status" value="1"/>
</dbReference>
<dbReference type="InterPro" id="IPR036553">
    <property type="entry name" value="RPTC_insert"/>
</dbReference>
<dbReference type="GO" id="GO:0003963">
    <property type="term" value="F:RNA-3'-phosphate cyclase activity"/>
    <property type="evidence" value="ECO:0007669"/>
    <property type="project" value="UniProtKB-UniRule"/>
</dbReference>
<comment type="function">
    <text evidence="5">Catalyzes the conversion of 3'-phosphate to a 2',3'-cyclic phosphodiester at the end of RNA. The mechanism of action of the enzyme occurs in 3 steps: (A) adenylation of the enzyme by ATP; (B) transfer of adenylate to an RNA-N3'P to produce RNA-N3'PP5'A; (C) and attack of the adjacent 2'-hydroxyl on the 3'-phosphorus in the diester linkage to produce the cyclic end product. The biological role of this enzyme is unknown but it is likely to function in some aspects of cellular RNA processing.</text>
</comment>
<accession>A0A075G9S2</accession>
<gene>
    <name evidence="9" type="primary">RTCD1</name>
    <name evidence="5 9" type="synonym">rtcA</name>
</gene>
<dbReference type="HAMAP" id="MF_00200">
    <property type="entry name" value="RTC"/>
    <property type="match status" value="1"/>
</dbReference>
<dbReference type="Gene3D" id="3.65.10.20">
    <property type="entry name" value="RNA 3'-terminal phosphate cyclase domain"/>
    <property type="match status" value="1"/>
</dbReference>
<dbReference type="PANTHER" id="PTHR11096">
    <property type="entry name" value="RNA 3' TERMINAL PHOSPHATE CYCLASE"/>
    <property type="match status" value="1"/>
</dbReference>
<comment type="caution">
    <text evidence="5">Lacks conserved residue(s) required for the propagation of feature annotation.</text>
</comment>
<name>A0A075G9S2_9ARCH</name>
<evidence type="ECO:0000256" key="6">
    <source>
        <dbReference type="NCBIfam" id="TIGR03399"/>
    </source>
</evidence>
<dbReference type="Pfam" id="PF05189">
    <property type="entry name" value="RTC_insert"/>
    <property type="match status" value="1"/>
</dbReference>
<dbReference type="Pfam" id="PF01137">
    <property type="entry name" value="RTC"/>
    <property type="match status" value="1"/>
</dbReference>
<dbReference type="SUPFAM" id="SSF52913">
    <property type="entry name" value="RNA 3'-terminal phosphate cyclase, RPTC, insert domain"/>
    <property type="match status" value="1"/>
</dbReference>
<comment type="catalytic activity">
    <reaction evidence="5">
        <text>a 3'-end 3'-phospho-ribonucleotide-RNA + ATP = a 3'-end 2',3'-cyclophospho-ribonucleotide-RNA + AMP + diphosphate</text>
        <dbReference type="Rhea" id="RHEA:23976"/>
        <dbReference type="Rhea" id="RHEA-COMP:10463"/>
        <dbReference type="Rhea" id="RHEA-COMP:10464"/>
        <dbReference type="ChEBI" id="CHEBI:30616"/>
        <dbReference type="ChEBI" id="CHEBI:33019"/>
        <dbReference type="ChEBI" id="CHEBI:83062"/>
        <dbReference type="ChEBI" id="CHEBI:83064"/>
        <dbReference type="ChEBI" id="CHEBI:456215"/>
        <dbReference type="EC" id="6.5.1.4"/>
    </reaction>
</comment>
<feature type="domain" description="RNA 3'-terminal phosphate cyclase insert" evidence="8">
    <location>
        <begin position="191"/>
        <end position="279"/>
    </location>
</feature>
<dbReference type="EC" id="6.5.1.4" evidence="5 6"/>
<dbReference type="SUPFAM" id="SSF55205">
    <property type="entry name" value="EPT/RTPC-like"/>
    <property type="match status" value="1"/>
</dbReference>
<dbReference type="GO" id="GO:0005737">
    <property type="term" value="C:cytoplasm"/>
    <property type="evidence" value="ECO:0007669"/>
    <property type="project" value="UniProtKB-SubCell"/>
</dbReference>
<evidence type="ECO:0000256" key="1">
    <source>
        <dbReference type="ARBA" id="ARBA00009206"/>
    </source>
</evidence>
<evidence type="ECO:0000259" key="7">
    <source>
        <dbReference type="Pfam" id="PF01137"/>
    </source>
</evidence>
<feature type="domain" description="RNA 3'-terminal phosphate cyclase" evidence="7">
    <location>
        <begin position="14"/>
        <end position="332"/>
    </location>
</feature>
<keyword evidence="4 5" id="KW-0547">Nucleotide-binding</keyword>
<evidence type="ECO:0000256" key="2">
    <source>
        <dbReference type="ARBA" id="ARBA00021428"/>
    </source>
</evidence>
<reference evidence="9" key="1">
    <citation type="journal article" date="2014" name="Genome Biol. Evol.">
        <title>Pangenome evidence for extensive interdomain horizontal transfer affecting lineage core and shell genes in uncultured planktonic thaumarchaeota and euryarchaeota.</title>
        <authorList>
            <person name="Deschamps P."/>
            <person name="Zivanovic Y."/>
            <person name="Moreira D."/>
            <person name="Rodriguez-Valera F."/>
            <person name="Lopez-Garcia P."/>
        </authorList>
    </citation>
    <scope>NUCLEOTIDE SEQUENCE</scope>
</reference>
<evidence type="ECO:0000256" key="3">
    <source>
        <dbReference type="ARBA" id="ARBA00022598"/>
    </source>
</evidence>
<dbReference type="InterPro" id="IPR013791">
    <property type="entry name" value="RNA3'-term_phos_cycl_insert"/>
</dbReference>
<keyword evidence="5" id="KW-0067">ATP-binding</keyword>
<proteinExistence type="inferred from homology"/>
<dbReference type="AlphaFoldDB" id="A0A075G9S2"/>
<evidence type="ECO:0000313" key="9">
    <source>
        <dbReference type="EMBL" id="AIE98696.1"/>
    </source>
</evidence>
<evidence type="ECO:0000256" key="4">
    <source>
        <dbReference type="ARBA" id="ARBA00022741"/>
    </source>
</evidence>
<comment type="similarity">
    <text evidence="1 5">Belongs to the RNA 3'-terminal cyclase family. Type 1 subfamily.</text>
</comment>
<keyword evidence="3 5" id="KW-0436">Ligase</keyword>
<dbReference type="InterPro" id="IPR013792">
    <property type="entry name" value="RNA3'P_cycl/enolpyr_Trfase_a/b"/>
</dbReference>
<evidence type="ECO:0000259" key="8">
    <source>
        <dbReference type="Pfam" id="PF05189"/>
    </source>
</evidence>